<reference evidence="2" key="1">
    <citation type="submission" date="2020-06" db="EMBL/GenBank/DDBJ databases">
        <authorList>
            <person name="Li T."/>
            <person name="Hu X."/>
            <person name="Zhang T."/>
            <person name="Song X."/>
            <person name="Zhang H."/>
            <person name="Dai N."/>
            <person name="Sheng W."/>
            <person name="Hou X."/>
            <person name="Wei L."/>
        </authorList>
    </citation>
    <scope>NUCLEOTIDE SEQUENCE</scope>
    <source>
        <strain evidence="2">3651</strain>
        <tissue evidence="2">Leaf</tissue>
    </source>
</reference>
<evidence type="ECO:0000313" key="3">
    <source>
        <dbReference type="Proteomes" id="UP001293254"/>
    </source>
</evidence>
<evidence type="ECO:0000313" key="2">
    <source>
        <dbReference type="EMBL" id="KAK4434472.1"/>
    </source>
</evidence>
<evidence type="ECO:0000256" key="1">
    <source>
        <dbReference type="SAM" id="MobiDB-lite"/>
    </source>
</evidence>
<name>A0AAE1YQS2_9LAMI</name>
<organism evidence="2 3">
    <name type="scientific">Sesamum alatum</name>
    <dbReference type="NCBI Taxonomy" id="300844"/>
    <lineage>
        <taxon>Eukaryota</taxon>
        <taxon>Viridiplantae</taxon>
        <taxon>Streptophyta</taxon>
        <taxon>Embryophyta</taxon>
        <taxon>Tracheophyta</taxon>
        <taxon>Spermatophyta</taxon>
        <taxon>Magnoliopsida</taxon>
        <taxon>eudicotyledons</taxon>
        <taxon>Gunneridae</taxon>
        <taxon>Pentapetalae</taxon>
        <taxon>asterids</taxon>
        <taxon>lamiids</taxon>
        <taxon>Lamiales</taxon>
        <taxon>Pedaliaceae</taxon>
        <taxon>Sesamum</taxon>
    </lineage>
</organism>
<keyword evidence="3" id="KW-1185">Reference proteome</keyword>
<feature type="region of interest" description="Disordered" evidence="1">
    <location>
        <begin position="1"/>
        <end position="39"/>
    </location>
</feature>
<reference evidence="2" key="2">
    <citation type="journal article" date="2024" name="Plant">
        <title>Genomic evolution and insights into agronomic trait innovations of Sesamum species.</title>
        <authorList>
            <person name="Miao H."/>
            <person name="Wang L."/>
            <person name="Qu L."/>
            <person name="Liu H."/>
            <person name="Sun Y."/>
            <person name="Le M."/>
            <person name="Wang Q."/>
            <person name="Wei S."/>
            <person name="Zheng Y."/>
            <person name="Lin W."/>
            <person name="Duan Y."/>
            <person name="Cao H."/>
            <person name="Xiong S."/>
            <person name="Wang X."/>
            <person name="Wei L."/>
            <person name="Li C."/>
            <person name="Ma Q."/>
            <person name="Ju M."/>
            <person name="Zhao R."/>
            <person name="Li G."/>
            <person name="Mu C."/>
            <person name="Tian Q."/>
            <person name="Mei H."/>
            <person name="Zhang T."/>
            <person name="Gao T."/>
            <person name="Zhang H."/>
        </authorList>
    </citation>
    <scope>NUCLEOTIDE SEQUENCE</scope>
    <source>
        <strain evidence="2">3651</strain>
    </source>
</reference>
<dbReference type="AlphaFoldDB" id="A0AAE1YQS2"/>
<comment type="caution">
    <text evidence="2">The sequence shown here is derived from an EMBL/GenBank/DDBJ whole genome shotgun (WGS) entry which is preliminary data.</text>
</comment>
<protein>
    <submittedName>
        <fullName evidence="2">Uncharacterized protein</fullName>
    </submittedName>
</protein>
<gene>
    <name evidence="2" type="ORF">Salat_0610000</name>
</gene>
<proteinExistence type="predicted"/>
<dbReference type="EMBL" id="JACGWO010000002">
    <property type="protein sequence ID" value="KAK4434472.1"/>
    <property type="molecule type" value="Genomic_DNA"/>
</dbReference>
<sequence length="127" mass="14206">MKRVGKLNKEQQNIAGCKRKFSSSGGEGSSTASVQPKKSTQIGQIKLFFKKESNEVTQQTRKNEAKVIDEAKKKLKDNAIQKFDRWMYDVGILFNIVNYDSRGQAIEAIGQDGSAHCIDLMSSSFQI</sequence>
<accession>A0AAE1YQS2</accession>
<dbReference type="Proteomes" id="UP001293254">
    <property type="component" value="Unassembled WGS sequence"/>
</dbReference>